<dbReference type="SUPFAM" id="SSF56219">
    <property type="entry name" value="DNase I-like"/>
    <property type="match status" value="1"/>
</dbReference>
<keyword evidence="1" id="KW-0479">Metal-binding</keyword>
<feature type="domain" description="CCHC-type" evidence="2">
    <location>
        <begin position="208"/>
        <end position="221"/>
    </location>
</feature>
<dbReference type="GO" id="GO:0003676">
    <property type="term" value="F:nucleic acid binding"/>
    <property type="evidence" value="ECO:0007669"/>
    <property type="project" value="InterPro"/>
</dbReference>
<dbReference type="EMBL" id="JACGWN010000006">
    <property type="protein sequence ID" value="KAL0448004.1"/>
    <property type="molecule type" value="Genomic_DNA"/>
</dbReference>
<accession>A0AAW2X414</accession>
<keyword evidence="1" id="KW-0863">Zinc-finger</keyword>
<dbReference type="GO" id="GO:0008270">
    <property type="term" value="F:zinc ion binding"/>
    <property type="evidence" value="ECO:0007669"/>
    <property type="project" value="UniProtKB-KW"/>
</dbReference>
<reference evidence="3" key="2">
    <citation type="journal article" date="2024" name="Plant">
        <title>Genomic evolution and insights into agronomic trait innovations of Sesamum species.</title>
        <authorList>
            <person name="Miao H."/>
            <person name="Wang L."/>
            <person name="Qu L."/>
            <person name="Liu H."/>
            <person name="Sun Y."/>
            <person name="Le M."/>
            <person name="Wang Q."/>
            <person name="Wei S."/>
            <person name="Zheng Y."/>
            <person name="Lin W."/>
            <person name="Duan Y."/>
            <person name="Cao H."/>
            <person name="Xiong S."/>
            <person name="Wang X."/>
            <person name="Wei L."/>
            <person name="Li C."/>
            <person name="Ma Q."/>
            <person name="Ju M."/>
            <person name="Zhao R."/>
            <person name="Li G."/>
            <person name="Mu C."/>
            <person name="Tian Q."/>
            <person name="Mei H."/>
            <person name="Zhang T."/>
            <person name="Gao T."/>
            <person name="Zhang H."/>
        </authorList>
    </citation>
    <scope>NUCLEOTIDE SEQUENCE</scope>
    <source>
        <strain evidence="3">KEN1</strain>
    </source>
</reference>
<sequence>MEADLHKMGKALVLIEEEDMGVVMPAGVWNSDFEARGFHLVGSILSHKPYNNEALKSVLQSSFNPAKGMHITFIENGRFLLKIFHITDRTRVLESGPWAFEKNLILLAMVSDDENPAEMELHWCDFYVRIHGLSIGRMAKEVASFIGGKIGRLKEFDQQKGQESWGSFMRLRVAIDVMKPLLRVLKIRTVMGDEQPVTFPFERLPNYCYLCGKLGHISKWCETRFEEGFIDPGVLSPYGPWFRAQTPQHSFSPTSSQDLRPRFNSRHLLPGSSPSQSKKGGVIFIKGLGDILRDHKPTLVFLAETKCNASQVETLKRKFNLFSCGVDPKGRSGGLVLFWQKSVEMQLQSFSCLHIDVSCRLSNSEEWWRFTGIYGEPDVEIVFRNVNFKIWAFKELSSHGVITKKNRTRRGKRLDRAYSNLAWAQLFPNSRVQHAQSPYSDHSPLLVDLRPEAIRKTLNMHKQFRFAISWFQEADCEDVVTSSWRSPVCSLSANALAEKISAFSTTLSRWGKLIGKESTKRIKELESTLVSLRQNAVTEGTNARELKAKDELTELFSQEENFWKQRSKDLWLKEGDQTLAFPC</sequence>
<organism evidence="3">
    <name type="scientific">Sesamum latifolium</name>
    <dbReference type="NCBI Taxonomy" id="2727402"/>
    <lineage>
        <taxon>Eukaryota</taxon>
        <taxon>Viridiplantae</taxon>
        <taxon>Streptophyta</taxon>
        <taxon>Embryophyta</taxon>
        <taxon>Tracheophyta</taxon>
        <taxon>Spermatophyta</taxon>
        <taxon>Magnoliopsida</taxon>
        <taxon>eudicotyledons</taxon>
        <taxon>Gunneridae</taxon>
        <taxon>Pentapetalae</taxon>
        <taxon>asterids</taxon>
        <taxon>lamiids</taxon>
        <taxon>Lamiales</taxon>
        <taxon>Pedaliaceae</taxon>
        <taxon>Sesamum</taxon>
    </lineage>
</organism>
<keyword evidence="1" id="KW-0862">Zinc</keyword>
<dbReference type="InterPro" id="IPR036691">
    <property type="entry name" value="Endo/exonu/phosph_ase_sf"/>
</dbReference>
<gene>
    <name evidence="3" type="ORF">Slati_1928300</name>
</gene>
<dbReference type="InterPro" id="IPR040256">
    <property type="entry name" value="At4g02000-like"/>
</dbReference>
<evidence type="ECO:0000259" key="2">
    <source>
        <dbReference type="PROSITE" id="PS50158"/>
    </source>
</evidence>
<dbReference type="PANTHER" id="PTHR31286:SF167">
    <property type="entry name" value="OS09G0268800 PROTEIN"/>
    <property type="match status" value="1"/>
</dbReference>
<proteinExistence type="predicted"/>
<name>A0AAW2X414_9LAMI</name>
<dbReference type="InterPro" id="IPR025558">
    <property type="entry name" value="DUF4283"/>
</dbReference>
<evidence type="ECO:0000313" key="3">
    <source>
        <dbReference type="EMBL" id="KAL0448004.1"/>
    </source>
</evidence>
<evidence type="ECO:0000256" key="1">
    <source>
        <dbReference type="PROSITE-ProRule" id="PRU00047"/>
    </source>
</evidence>
<dbReference type="Pfam" id="PF14392">
    <property type="entry name" value="zf-CCHC_4"/>
    <property type="match status" value="1"/>
</dbReference>
<dbReference type="Gene3D" id="3.60.10.10">
    <property type="entry name" value="Endonuclease/exonuclease/phosphatase"/>
    <property type="match status" value="1"/>
</dbReference>
<dbReference type="AlphaFoldDB" id="A0AAW2X414"/>
<protein>
    <recommendedName>
        <fullName evidence="2">CCHC-type domain-containing protein</fullName>
    </recommendedName>
</protein>
<reference evidence="3" key="1">
    <citation type="submission" date="2020-06" db="EMBL/GenBank/DDBJ databases">
        <authorList>
            <person name="Li T."/>
            <person name="Hu X."/>
            <person name="Zhang T."/>
            <person name="Song X."/>
            <person name="Zhang H."/>
            <person name="Dai N."/>
            <person name="Sheng W."/>
            <person name="Hou X."/>
            <person name="Wei L."/>
        </authorList>
    </citation>
    <scope>NUCLEOTIDE SEQUENCE</scope>
    <source>
        <strain evidence="3">KEN1</strain>
        <tissue evidence="3">Leaf</tissue>
    </source>
</reference>
<dbReference type="Pfam" id="PF14111">
    <property type="entry name" value="DUF4283"/>
    <property type="match status" value="1"/>
</dbReference>
<dbReference type="InterPro" id="IPR025836">
    <property type="entry name" value="Zn_knuckle_CX2CX4HX4C"/>
</dbReference>
<dbReference type="InterPro" id="IPR001878">
    <property type="entry name" value="Znf_CCHC"/>
</dbReference>
<comment type="caution">
    <text evidence="3">The sequence shown here is derived from an EMBL/GenBank/DDBJ whole genome shotgun (WGS) entry which is preliminary data.</text>
</comment>
<dbReference type="PROSITE" id="PS50158">
    <property type="entry name" value="ZF_CCHC"/>
    <property type="match status" value="1"/>
</dbReference>
<dbReference type="PANTHER" id="PTHR31286">
    <property type="entry name" value="GLYCINE-RICH CELL WALL STRUCTURAL PROTEIN 1.8-LIKE"/>
    <property type="match status" value="1"/>
</dbReference>